<dbReference type="AlphaFoldDB" id="A0A840TGW7"/>
<dbReference type="PANTHER" id="PTHR22550">
    <property type="entry name" value="SPORE GERMINATION PROTEIN"/>
    <property type="match status" value="1"/>
</dbReference>
<protein>
    <submittedName>
        <fullName evidence="7">Ca-activated chloride channel family protein</fullName>
    </submittedName>
</protein>
<accession>A0A840TGW7</accession>
<keyword evidence="2 5" id="KW-0812">Transmembrane</keyword>
<evidence type="ECO:0000256" key="2">
    <source>
        <dbReference type="ARBA" id="ARBA00022692"/>
    </source>
</evidence>
<comment type="caution">
    <text evidence="7">The sequence shown here is derived from an EMBL/GenBank/DDBJ whole genome shotgun (WGS) entry which is preliminary data.</text>
</comment>
<feature type="transmembrane region" description="Helical" evidence="5">
    <location>
        <begin position="316"/>
        <end position="339"/>
    </location>
</feature>
<evidence type="ECO:0000256" key="3">
    <source>
        <dbReference type="ARBA" id="ARBA00022989"/>
    </source>
</evidence>
<dbReference type="PROSITE" id="PS50234">
    <property type="entry name" value="VWFA"/>
    <property type="match status" value="1"/>
</dbReference>
<evidence type="ECO:0000313" key="8">
    <source>
        <dbReference type="Proteomes" id="UP000557307"/>
    </source>
</evidence>
<keyword evidence="1" id="KW-1003">Cell membrane</keyword>
<evidence type="ECO:0000259" key="6">
    <source>
        <dbReference type="PROSITE" id="PS50234"/>
    </source>
</evidence>
<dbReference type="RefSeq" id="WP_425504272.1">
    <property type="nucleotide sequence ID" value="NZ_JACHGF010000001.1"/>
</dbReference>
<keyword evidence="3 5" id="KW-1133">Transmembrane helix</keyword>
<feature type="transmembrane region" description="Helical" evidence="5">
    <location>
        <begin position="70"/>
        <end position="88"/>
    </location>
</feature>
<keyword evidence="8" id="KW-1185">Reference proteome</keyword>
<dbReference type="SMART" id="SM00327">
    <property type="entry name" value="VWA"/>
    <property type="match status" value="1"/>
</dbReference>
<sequence length="341" mass="38502">MMEPWFSLRCFGWETLRSYHWVYPYFLYALPGVLLLFLLRAAFHRSAKQHLALPYEATRTSNDWLTRLRFVQPVSAALALCLILVALARPQVITERTDRYSEGIDIMLLLDISDSMLEKDLQPNRLVAARQVAKDFIQGRIQDRIGLIIFAGEAFSLCPLTTDYRLLDGFLDDLRPEMIRTAGTAIGSALAVTINRMRDSPSDSKVAILISDGDNTSGNLDPITAARLAKAFGVKIYTIAVGNALRRPSTTDSLNVSRALVDESELQAIANVGEGKYFLATDNNALSSVFEQINQLEKVKYRDVLYREVTDYYRMYLYWAVLFLLLALATKSTFMSNILED</sequence>
<keyword evidence="4 5" id="KW-0472">Membrane</keyword>
<dbReference type="PANTHER" id="PTHR22550:SF5">
    <property type="entry name" value="LEUCINE ZIPPER PROTEIN 4"/>
    <property type="match status" value="1"/>
</dbReference>
<dbReference type="EMBL" id="JACHGF010000001">
    <property type="protein sequence ID" value="MBB5282471.1"/>
    <property type="molecule type" value="Genomic_DNA"/>
</dbReference>
<dbReference type="InterPro" id="IPR036465">
    <property type="entry name" value="vWFA_dom_sf"/>
</dbReference>
<reference evidence="7 8" key="1">
    <citation type="submission" date="2020-08" db="EMBL/GenBank/DDBJ databases">
        <title>Genomic Encyclopedia of Type Strains, Phase IV (KMG-IV): sequencing the most valuable type-strain genomes for metagenomic binning, comparative biology and taxonomic classification.</title>
        <authorList>
            <person name="Goeker M."/>
        </authorList>
    </citation>
    <scope>NUCLEOTIDE SEQUENCE [LARGE SCALE GENOMIC DNA]</scope>
    <source>
        <strain evidence="7 8">DSM 105074</strain>
    </source>
</reference>
<evidence type="ECO:0000256" key="1">
    <source>
        <dbReference type="ARBA" id="ARBA00022475"/>
    </source>
</evidence>
<dbReference type="InterPro" id="IPR050768">
    <property type="entry name" value="UPF0353/GerABKA_families"/>
</dbReference>
<dbReference type="InterPro" id="IPR002035">
    <property type="entry name" value="VWF_A"/>
</dbReference>
<evidence type="ECO:0000256" key="4">
    <source>
        <dbReference type="ARBA" id="ARBA00023136"/>
    </source>
</evidence>
<proteinExistence type="predicted"/>
<dbReference type="Gene3D" id="3.40.50.410">
    <property type="entry name" value="von Willebrand factor, type A domain"/>
    <property type="match status" value="1"/>
</dbReference>
<gene>
    <name evidence="7" type="ORF">HNQ92_000592</name>
</gene>
<feature type="transmembrane region" description="Helical" evidence="5">
    <location>
        <begin position="21"/>
        <end position="43"/>
    </location>
</feature>
<dbReference type="SUPFAM" id="SSF53300">
    <property type="entry name" value="vWA-like"/>
    <property type="match status" value="1"/>
</dbReference>
<dbReference type="Pfam" id="PF00092">
    <property type="entry name" value="VWA"/>
    <property type="match status" value="1"/>
</dbReference>
<name>A0A840TGW7_9BACT</name>
<evidence type="ECO:0000313" key="7">
    <source>
        <dbReference type="EMBL" id="MBB5282471.1"/>
    </source>
</evidence>
<organism evidence="7 8">
    <name type="scientific">Rhabdobacter roseus</name>
    <dbReference type="NCBI Taxonomy" id="1655419"/>
    <lineage>
        <taxon>Bacteria</taxon>
        <taxon>Pseudomonadati</taxon>
        <taxon>Bacteroidota</taxon>
        <taxon>Cytophagia</taxon>
        <taxon>Cytophagales</taxon>
        <taxon>Cytophagaceae</taxon>
        <taxon>Rhabdobacter</taxon>
    </lineage>
</organism>
<dbReference type="Proteomes" id="UP000557307">
    <property type="component" value="Unassembled WGS sequence"/>
</dbReference>
<feature type="domain" description="VWFA" evidence="6">
    <location>
        <begin position="105"/>
        <end position="293"/>
    </location>
</feature>
<evidence type="ECO:0000256" key="5">
    <source>
        <dbReference type="SAM" id="Phobius"/>
    </source>
</evidence>